<evidence type="ECO:0000256" key="1">
    <source>
        <dbReference type="SAM" id="MobiDB-lite"/>
    </source>
</evidence>
<organism evidence="2 3">
    <name type="scientific">Anisodus tanguticus</name>
    <dbReference type="NCBI Taxonomy" id="243964"/>
    <lineage>
        <taxon>Eukaryota</taxon>
        <taxon>Viridiplantae</taxon>
        <taxon>Streptophyta</taxon>
        <taxon>Embryophyta</taxon>
        <taxon>Tracheophyta</taxon>
        <taxon>Spermatophyta</taxon>
        <taxon>Magnoliopsida</taxon>
        <taxon>eudicotyledons</taxon>
        <taxon>Gunneridae</taxon>
        <taxon>Pentapetalae</taxon>
        <taxon>asterids</taxon>
        <taxon>lamiids</taxon>
        <taxon>Solanales</taxon>
        <taxon>Solanaceae</taxon>
        <taxon>Solanoideae</taxon>
        <taxon>Hyoscyameae</taxon>
        <taxon>Anisodus</taxon>
    </lineage>
</organism>
<dbReference type="EMBL" id="JAVYJV010000024">
    <property type="protein sequence ID" value="KAK4337810.1"/>
    <property type="molecule type" value="Genomic_DNA"/>
</dbReference>
<accession>A0AAE1UUH6</accession>
<dbReference type="AlphaFoldDB" id="A0AAE1UUH6"/>
<dbReference type="Proteomes" id="UP001291623">
    <property type="component" value="Unassembled WGS sequence"/>
</dbReference>
<gene>
    <name evidence="2" type="ORF">RND71_042297</name>
</gene>
<sequence length="153" mass="17305">MGDCNIATFHHESKFHKDRYASDFEKVVFSIEKDHFFLTKLKSSAKNIRYDETEAFNIKDPTNKFILLESDSLLYELVKDLRTGALFRLYLKHVISGGGGGLALFLGSLVAGVEQPLGKENSSDNDSPKFEEDDLDGISNEDDNEVNEMIEMF</sequence>
<feature type="region of interest" description="Disordered" evidence="1">
    <location>
        <begin position="117"/>
        <end position="142"/>
    </location>
</feature>
<reference evidence="2" key="1">
    <citation type="submission" date="2023-12" db="EMBL/GenBank/DDBJ databases">
        <title>Genome assembly of Anisodus tanguticus.</title>
        <authorList>
            <person name="Wang Y.-J."/>
        </authorList>
    </citation>
    <scope>NUCLEOTIDE SEQUENCE</scope>
    <source>
        <strain evidence="2">KB-2021</strain>
        <tissue evidence="2">Leaf</tissue>
    </source>
</reference>
<comment type="caution">
    <text evidence="2">The sequence shown here is derived from an EMBL/GenBank/DDBJ whole genome shotgun (WGS) entry which is preliminary data.</text>
</comment>
<proteinExistence type="predicted"/>
<protein>
    <submittedName>
        <fullName evidence="2">Uncharacterized protein</fullName>
    </submittedName>
</protein>
<evidence type="ECO:0000313" key="2">
    <source>
        <dbReference type="EMBL" id="KAK4337810.1"/>
    </source>
</evidence>
<keyword evidence="3" id="KW-1185">Reference proteome</keyword>
<name>A0AAE1UUH6_9SOLA</name>
<evidence type="ECO:0000313" key="3">
    <source>
        <dbReference type="Proteomes" id="UP001291623"/>
    </source>
</evidence>
<feature type="compositionally biased region" description="Acidic residues" evidence="1">
    <location>
        <begin position="131"/>
        <end position="142"/>
    </location>
</feature>